<organism evidence="2 3">
    <name type="scientific">Azospirillum brasilense</name>
    <dbReference type="NCBI Taxonomy" id="192"/>
    <lineage>
        <taxon>Bacteria</taxon>
        <taxon>Pseudomonadati</taxon>
        <taxon>Pseudomonadota</taxon>
        <taxon>Alphaproteobacteria</taxon>
        <taxon>Rhodospirillales</taxon>
        <taxon>Azospirillaceae</taxon>
        <taxon>Azospirillum</taxon>
    </lineage>
</organism>
<dbReference type="InterPro" id="IPR012340">
    <property type="entry name" value="NA-bd_OB-fold"/>
</dbReference>
<dbReference type="Pfam" id="PF10991">
    <property type="entry name" value="Enc34_ssDNA-bd"/>
    <property type="match status" value="1"/>
</dbReference>
<accession>A0A4D8QI94</accession>
<protein>
    <submittedName>
        <fullName evidence="2">DUF2815 family protein</fullName>
    </submittedName>
</protein>
<geneLocation type="plasmid" evidence="2">
    <name>p2</name>
</geneLocation>
<dbReference type="InterPro" id="IPR022595">
    <property type="entry name" value="Enc34_ssDNA-bd"/>
</dbReference>
<dbReference type="AlphaFoldDB" id="A0A4D8QI94"/>
<evidence type="ECO:0000313" key="3">
    <source>
        <dbReference type="Proteomes" id="UP000298596"/>
    </source>
</evidence>
<dbReference type="SUPFAM" id="SSF50249">
    <property type="entry name" value="Nucleic acid-binding proteins"/>
    <property type="match status" value="1"/>
</dbReference>
<name>A0A4D8QI94_AZOBR</name>
<keyword evidence="2" id="KW-0614">Plasmid</keyword>
<dbReference type="Gene3D" id="2.40.50.140">
    <property type="entry name" value="Nucleic acid-binding proteins"/>
    <property type="match status" value="1"/>
</dbReference>
<feature type="region of interest" description="Disordered" evidence="1">
    <location>
        <begin position="162"/>
        <end position="187"/>
    </location>
</feature>
<proteinExistence type="predicted"/>
<reference evidence="2 3" key="1">
    <citation type="submission" date="2018-09" db="EMBL/GenBank/DDBJ databases">
        <title>Whole genome based analysis of evolution and adaptive divergence in Indian and Brazilian strains of Azospirillum brasilense.</title>
        <authorList>
            <person name="Singh C."/>
            <person name="Tripathi A.K."/>
        </authorList>
    </citation>
    <scope>NUCLEOTIDE SEQUENCE [LARGE SCALE GENOMIC DNA]</scope>
    <source>
        <strain evidence="2 3">MTCC4036</strain>
        <plasmid evidence="2 3">p2</plasmid>
    </source>
</reference>
<dbReference type="EMBL" id="CP032332">
    <property type="protein sequence ID" value="QCO05462.1"/>
    <property type="molecule type" value="Genomic_DNA"/>
</dbReference>
<sequence>MADHDTAPSKLISPTGRASFPYLFTPRASDEGGEPKFALTLIFDEAAQKSPEFAAIKEAVKKCIAETYKGKPPANLKLPFRKGEEKEHLDGYDPGTVFITATSKRRPQVVGPNMAALGEDDFYPGCYARASLRVFSYERKGNKGISFGLGNVQLVRDGERLGGGARAEDDFQPVASAAGSDLDDLLS</sequence>
<evidence type="ECO:0000313" key="2">
    <source>
        <dbReference type="EMBL" id="QCO05462.1"/>
    </source>
</evidence>
<gene>
    <name evidence="2" type="ORF">D3867_26315</name>
</gene>
<dbReference type="Proteomes" id="UP000298596">
    <property type="component" value="Plasmid p2"/>
</dbReference>
<evidence type="ECO:0000256" key="1">
    <source>
        <dbReference type="SAM" id="MobiDB-lite"/>
    </source>
</evidence>